<gene>
    <name evidence="3" type="ORF">KP509_25G039100</name>
</gene>
<dbReference type="Proteomes" id="UP000825935">
    <property type="component" value="Chromosome 25"/>
</dbReference>
<dbReference type="GO" id="GO:0003723">
    <property type="term" value="F:RNA binding"/>
    <property type="evidence" value="ECO:0007669"/>
    <property type="project" value="InterPro"/>
</dbReference>
<dbReference type="FunFam" id="1.25.40.10:FF:000158">
    <property type="entry name" value="pentatricopeptide repeat-containing protein At2g33680"/>
    <property type="match status" value="1"/>
</dbReference>
<organism evidence="3 4">
    <name type="scientific">Ceratopteris richardii</name>
    <name type="common">Triangle waterfern</name>
    <dbReference type="NCBI Taxonomy" id="49495"/>
    <lineage>
        <taxon>Eukaryota</taxon>
        <taxon>Viridiplantae</taxon>
        <taxon>Streptophyta</taxon>
        <taxon>Embryophyta</taxon>
        <taxon>Tracheophyta</taxon>
        <taxon>Polypodiopsida</taxon>
        <taxon>Polypodiidae</taxon>
        <taxon>Polypodiales</taxon>
        <taxon>Pteridineae</taxon>
        <taxon>Pteridaceae</taxon>
        <taxon>Parkerioideae</taxon>
        <taxon>Ceratopteris</taxon>
    </lineage>
</organism>
<dbReference type="FunFam" id="1.25.40.10:FF:000285">
    <property type="entry name" value="Pentatricopeptide repeat-containing protein, chloroplastic"/>
    <property type="match status" value="1"/>
</dbReference>
<dbReference type="Pfam" id="PF13041">
    <property type="entry name" value="PPR_2"/>
    <property type="match status" value="2"/>
</dbReference>
<dbReference type="Pfam" id="PF01535">
    <property type="entry name" value="PPR"/>
    <property type="match status" value="4"/>
</dbReference>
<dbReference type="PANTHER" id="PTHR47926">
    <property type="entry name" value="PENTATRICOPEPTIDE REPEAT-CONTAINING PROTEIN"/>
    <property type="match status" value="1"/>
</dbReference>
<dbReference type="InterPro" id="IPR011990">
    <property type="entry name" value="TPR-like_helical_dom_sf"/>
</dbReference>
<dbReference type="PANTHER" id="PTHR47926:SF347">
    <property type="entry name" value="PENTATRICOPEPTIDE REPEAT-CONTAINING PROTEIN"/>
    <property type="match status" value="1"/>
</dbReference>
<reference evidence="3" key="1">
    <citation type="submission" date="2021-08" db="EMBL/GenBank/DDBJ databases">
        <title>WGS assembly of Ceratopteris richardii.</title>
        <authorList>
            <person name="Marchant D.B."/>
            <person name="Chen G."/>
            <person name="Jenkins J."/>
            <person name="Shu S."/>
            <person name="Leebens-Mack J."/>
            <person name="Grimwood J."/>
            <person name="Schmutz J."/>
            <person name="Soltis P."/>
            <person name="Soltis D."/>
            <person name="Chen Z.-H."/>
        </authorList>
    </citation>
    <scope>NUCLEOTIDE SEQUENCE</scope>
    <source>
        <strain evidence="3">Whitten #5841</strain>
        <tissue evidence="3">Leaf</tissue>
    </source>
</reference>
<accession>A0A8T2RS20</accession>
<dbReference type="InterPro" id="IPR002885">
    <property type="entry name" value="PPR_rpt"/>
</dbReference>
<dbReference type="OrthoDB" id="1899166at2759"/>
<dbReference type="NCBIfam" id="TIGR00756">
    <property type="entry name" value="PPR"/>
    <property type="match status" value="2"/>
</dbReference>
<keyword evidence="1" id="KW-0677">Repeat</keyword>
<dbReference type="GO" id="GO:0048731">
    <property type="term" value="P:system development"/>
    <property type="evidence" value="ECO:0007669"/>
    <property type="project" value="UniProtKB-ARBA"/>
</dbReference>
<evidence type="ECO:0000313" key="3">
    <source>
        <dbReference type="EMBL" id="KAH7298355.1"/>
    </source>
</evidence>
<name>A0A8T2RS20_CERRI</name>
<protein>
    <recommendedName>
        <fullName evidence="5">Pentatricopeptide repeat-containing protein</fullName>
    </recommendedName>
</protein>
<feature type="repeat" description="PPR" evidence="2">
    <location>
        <begin position="496"/>
        <end position="530"/>
    </location>
</feature>
<evidence type="ECO:0000256" key="1">
    <source>
        <dbReference type="ARBA" id="ARBA00022737"/>
    </source>
</evidence>
<keyword evidence="4" id="KW-1185">Reference proteome</keyword>
<dbReference type="GO" id="GO:0009451">
    <property type="term" value="P:RNA modification"/>
    <property type="evidence" value="ECO:0007669"/>
    <property type="project" value="InterPro"/>
</dbReference>
<comment type="caution">
    <text evidence="3">The sequence shown here is derived from an EMBL/GenBank/DDBJ whole genome shotgun (WGS) entry which is preliminary data.</text>
</comment>
<evidence type="ECO:0000256" key="2">
    <source>
        <dbReference type="PROSITE-ProRule" id="PRU00708"/>
    </source>
</evidence>
<dbReference type="PROSITE" id="PS51375">
    <property type="entry name" value="PPR"/>
    <property type="match status" value="2"/>
</dbReference>
<evidence type="ECO:0000313" key="4">
    <source>
        <dbReference type="Proteomes" id="UP000825935"/>
    </source>
</evidence>
<proteinExistence type="predicted"/>
<dbReference type="InterPro" id="IPR046960">
    <property type="entry name" value="PPR_At4g14850-like_plant"/>
</dbReference>
<dbReference type="Gene3D" id="1.25.40.10">
    <property type="entry name" value="Tetratricopeptide repeat domain"/>
    <property type="match status" value="6"/>
</dbReference>
<dbReference type="AlphaFoldDB" id="A0A8T2RS20"/>
<evidence type="ECO:0008006" key="5">
    <source>
        <dbReference type="Google" id="ProtNLM"/>
    </source>
</evidence>
<dbReference type="EMBL" id="CM035430">
    <property type="protein sequence ID" value="KAH7298355.1"/>
    <property type="molecule type" value="Genomic_DNA"/>
</dbReference>
<dbReference type="OMA" id="WNACING"/>
<sequence length="873" mass="97495">MPILHRGQGTFVVVKRALTHYEILHLACLQAYTFSKFAGCCRDQLQTQRFFLLKSSHVSSGSISRMFSICVNQNSQLLFEVELDRLEQYNSSLSQADYASLVKQCGNSKSAFLAQSLYKHFIHQRLDTSGFLGENLVISLAKCGALDESFHVFHSLPVRTTFAWTGLISGLTDYGHPRKALSIYRHMLDDGIEPDSYTFVSLFKACALIPDLKEGRKLHKEAYLKGLTDELFVGNTLLRMYGKCGGIFEAEQLFTDLSKRDVVTTNNMMSMYVENRQAKRALLLYRQMCEQSANLLDDHTLVLVLQAVRLLAEEEWITFRESSSSLIAFEIGRALHAEARHRSISSSHLVGNTLISMYGSCRMLDHALNTLHDLTNPNIVSKTAILSAFLDQGHAERTLQYYCRLSLYEINDNYQTFLLALQACSVLATKEEGYMLENGNYVKKNSLEIGRAVHEDAHSMGHETSPFVANTLVSMYGKCGAIPDAESVFIRLAHKDVVTWNAMLSAYIEHGRAKHALSLYRQMLEDGFTPNRQTFLMVLRACEIMAIESLGDPRGNGEPLGLEVENIPISFEIGVALHADIKKKGLQSDVFVGATLIKMYGKHGAVPEAENAFCNLHYPDLICCTAMMSVLVDHRIEENALLIYKKMQEEHTSLDEVTISCILEASLNIGRSEIVKDLHFIIASAGMESDSRLLSVALIHAYGCAGSIADSNAVFDRLPCPDMNAQNAFIAAGTGEANCLWMFEQMQLKCFNPDASRFTSVLSSCTHEGLVEAGILYSMSMNRDFSLQKELNHSILLVDLYGRAGDFSRAMYLIRSVPKQTELSAWLCLLSACCIHGNVELGKDVFDHVVSLQTDDPSAYILMSNMYVEDQSK</sequence>
<feature type="repeat" description="PPR" evidence="2">
    <location>
        <begin position="160"/>
        <end position="194"/>
    </location>
</feature>